<reference evidence="2 3" key="1">
    <citation type="submission" date="2019-02" db="EMBL/GenBank/DDBJ databases">
        <title>Deep-cultivation of Planctomycetes and their phenomic and genomic characterization uncovers novel biology.</title>
        <authorList>
            <person name="Wiegand S."/>
            <person name="Jogler M."/>
            <person name="Boedeker C."/>
            <person name="Pinto D."/>
            <person name="Vollmers J."/>
            <person name="Rivas-Marin E."/>
            <person name="Kohn T."/>
            <person name="Peeters S.H."/>
            <person name="Heuer A."/>
            <person name="Rast P."/>
            <person name="Oberbeckmann S."/>
            <person name="Bunk B."/>
            <person name="Jeske O."/>
            <person name="Meyerdierks A."/>
            <person name="Storesund J.E."/>
            <person name="Kallscheuer N."/>
            <person name="Luecker S."/>
            <person name="Lage O.M."/>
            <person name="Pohl T."/>
            <person name="Merkel B.J."/>
            <person name="Hornburger P."/>
            <person name="Mueller R.-W."/>
            <person name="Bruemmer F."/>
            <person name="Labrenz M."/>
            <person name="Spormann A.M."/>
            <person name="Op den Camp H."/>
            <person name="Overmann J."/>
            <person name="Amann R."/>
            <person name="Jetten M.S.M."/>
            <person name="Mascher T."/>
            <person name="Medema M.H."/>
            <person name="Devos D.P."/>
            <person name="Kaster A.-K."/>
            <person name="Ovreas L."/>
            <person name="Rohde M."/>
            <person name="Galperin M.Y."/>
            <person name="Jogler C."/>
        </authorList>
    </citation>
    <scope>NUCLEOTIDE SEQUENCE [LARGE SCALE GENOMIC DNA]</scope>
    <source>
        <strain evidence="2 3">Pan265</strain>
    </source>
</reference>
<evidence type="ECO:0000313" key="2">
    <source>
        <dbReference type="EMBL" id="QDU71071.1"/>
    </source>
</evidence>
<dbReference type="InterPro" id="IPR010359">
    <property type="entry name" value="IrrE_HExxH"/>
</dbReference>
<gene>
    <name evidence="2" type="ORF">Pan265_09160</name>
</gene>
<keyword evidence="3" id="KW-1185">Reference proteome</keyword>
<protein>
    <recommendedName>
        <fullName evidence="1">IrrE N-terminal-like domain-containing protein</fullName>
    </recommendedName>
</protein>
<feature type="domain" description="IrrE N-terminal-like" evidence="1">
    <location>
        <begin position="90"/>
        <end position="182"/>
    </location>
</feature>
<sequence>MAKKTRLEWAEIKNRQDKAIEQATDVLAALHIDSAPIDPLAVVASEKPLLTAKGADFRDRFDGQLEYHRSKNRFLLFFNTKYDRQPNGEHHPRTRFSIAHELGHYFLDRHRAYLLRTGKSHPSRGEFLSDRTIETEADAFAAGLLMPSKLIRPLVNGGEMSFADIERWASDFRTSITSTARRSVELSDFPCALIGVREGRVAFSFFAQAMIEGGCYPRPRGSSLPAEAQAKWQSFSVGCLLDTKGQALGRDWCQTFDSYRAARAPVYEHYFGVPATQTLLILLTVPEDELFTDDEDD</sequence>
<dbReference type="PANTHER" id="PTHR43236">
    <property type="entry name" value="ANTITOXIN HIGA1"/>
    <property type="match status" value="1"/>
</dbReference>
<name>A0A518BVT6_9BACT</name>
<evidence type="ECO:0000259" key="1">
    <source>
        <dbReference type="Pfam" id="PF06114"/>
    </source>
</evidence>
<dbReference type="Proteomes" id="UP000320386">
    <property type="component" value="Chromosome"/>
</dbReference>
<dbReference type="EMBL" id="CP036280">
    <property type="protein sequence ID" value="QDU71071.1"/>
    <property type="molecule type" value="Genomic_DNA"/>
</dbReference>
<evidence type="ECO:0000313" key="3">
    <source>
        <dbReference type="Proteomes" id="UP000320386"/>
    </source>
</evidence>
<dbReference type="Gene3D" id="1.10.10.2910">
    <property type="match status" value="1"/>
</dbReference>
<dbReference type="Pfam" id="PF06114">
    <property type="entry name" value="Peptidase_M78"/>
    <property type="match status" value="1"/>
</dbReference>
<organism evidence="2 3">
    <name type="scientific">Mucisphaera calidilacus</name>
    <dbReference type="NCBI Taxonomy" id="2527982"/>
    <lineage>
        <taxon>Bacteria</taxon>
        <taxon>Pseudomonadati</taxon>
        <taxon>Planctomycetota</taxon>
        <taxon>Phycisphaerae</taxon>
        <taxon>Phycisphaerales</taxon>
        <taxon>Phycisphaeraceae</taxon>
        <taxon>Mucisphaera</taxon>
    </lineage>
</organism>
<accession>A0A518BVT6</accession>
<dbReference type="AlphaFoldDB" id="A0A518BVT6"/>
<dbReference type="RefSeq" id="WP_236254682.1">
    <property type="nucleotide sequence ID" value="NZ_CP036280.1"/>
</dbReference>
<dbReference type="KEGG" id="mcad:Pan265_09160"/>
<dbReference type="PANTHER" id="PTHR43236:SF2">
    <property type="entry name" value="BLL0069 PROTEIN"/>
    <property type="match status" value="1"/>
</dbReference>
<dbReference type="InterPro" id="IPR052345">
    <property type="entry name" value="Rad_response_metalloprotease"/>
</dbReference>
<proteinExistence type="predicted"/>